<feature type="transmembrane region" description="Helical" evidence="1">
    <location>
        <begin position="29"/>
        <end position="50"/>
    </location>
</feature>
<evidence type="ECO:0000313" key="2">
    <source>
        <dbReference type="EMBL" id="QIB67865.1"/>
    </source>
</evidence>
<keyword evidence="1" id="KW-1133">Transmembrane helix</keyword>
<accession>A0A858BRX4</accession>
<keyword evidence="3" id="KW-1185">Reference proteome</keyword>
<keyword evidence="1" id="KW-0472">Membrane</keyword>
<dbReference type="Pfam" id="PF02447">
    <property type="entry name" value="GntP_permease"/>
    <property type="match status" value="1"/>
</dbReference>
<dbReference type="EMBL" id="CP048649">
    <property type="protein sequence ID" value="QIB67865.1"/>
    <property type="molecule type" value="Genomic_DNA"/>
</dbReference>
<organism evidence="2 3">
    <name type="scientific">Aminipila butyrica</name>
    <dbReference type="NCBI Taxonomy" id="433296"/>
    <lineage>
        <taxon>Bacteria</taxon>
        <taxon>Bacillati</taxon>
        <taxon>Bacillota</taxon>
        <taxon>Clostridia</taxon>
        <taxon>Peptostreptococcales</taxon>
        <taxon>Anaerovoracaceae</taxon>
        <taxon>Aminipila</taxon>
    </lineage>
</organism>
<feature type="transmembrane region" description="Helical" evidence="1">
    <location>
        <begin position="403"/>
        <end position="428"/>
    </location>
</feature>
<reference evidence="2 3" key="1">
    <citation type="submission" date="2020-02" db="EMBL/GenBank/DDBJ databases">
        <authorList>
            <person name="Kim Y.B."/>
            <person name="Roh S.W."/>
        </authorList>
    </citation>
    <scope>NUCLEOTIDE SEQUENCE [LARGE SCALE GENOMIC DNA]</scope>
    <source>
        <strain evidence="2 3">DSM 103574</strain>
    </source>
</reference>
<dbReference type="InterPro" id="IPR003474">
    <property type="entry name" value="Glcn_transporter"/>
</dbReference>
<feature type="transmembrane region" description="Helical" evidence="1">
    <location>
        <begin position="256"/>
        <end position="273"/>
    </location>
</feature>
<dbReference type="PANTHER" id="PTHR30354">
    <property type="entry name" value="GNT FAMILY GLUCONATE TRANSPORTER"/>
    <property type="match status" value="1"/>
</dbReference>
<dbReference type="GO" id="GO:0005886">
    <property type="term" value="C:plasma membrane"/>
    <property type="evidence" value="ECO:0007669"/>
    <property type="project" value="TreeGrafter"/>
</dbReference>
<feature type="transmembrane region" description="Helical" evidence="1">
    <location>
        <begin position="138"/>
        <end position="157"/>
    </location>
</feature>
<feature type="transmembrane region" description="Helical" evidence="1">
    <location>
        <begin position="177"/>
        <end position="200"/>
    </location>
</feature>
<evidence type="ECO:0000256" key="1">
    <source>
        <dbReference type="SAM" id="Phobius"/>
    </source>
</evidence>
<feature type="transmembrane region" description="Helical" evidence="1">
    <location>
        <begin position="327"/>
        <end position="347"/>
    </location>
</feature>
<feature type="transmembrane region" description="Helical" evidence="1">
    <location>
        <begin position="285"/>
        <end position="307"/>
    </location>
</feature>
<dbReference type="Proteomes" id="UP000466848">
    <property type="component" value="Chromosome"/>
</dbReference>
<dbReference type="AlphaFoldDB" id="A0A858BRX4"/>
<dbReference type="RefSeq" id="WP_163064785.1">
    <property type="nucleotide sequence ID" value="NZ_CP048649.1"/>
</dbReference>
<name>A0A858BRX4_9FIRM</name>
<gene>
    <name evidence="2" type="ORF">Ami103574_00425</name>
</gene>
<feature type="transmembrane region" description="Helical" evidence="1">
    <location>
        <begin position="233"/>
        <end position="250"/>
    </location>
</feature>
<dbReference type="PANTHER" id="PTHR30354:SF7">
    <property type="entry name" value="BLL7963 PROTEIN"/>
    <property type="match status" value="1"/>
</dbReference>
<proteinExistence type="predicted"/>
<dbReference type="GO" id="GO:0015128">
    <property type="term" value="F:gluconate transmembrane transporter activity"/>
    <property type="evidence" value="ECO:0007669"/>
    <property type="project" value="InterPro"/>
</dbReference>
<evidence type="ECO:0000313" key="3">
    <source>
        <dbReference type="Proteomes" id="UP000466848"/>
    </source>
</evidence>
<keyword evidence="1" id="KW-0812">Transmembrane</keyword>
<feature type="transmembrane region" description="Helical" evidence="1">
    <location>
        <begin position="62"/>
        <end position="84"/>
    </location>
</feature>
<dbReference type="KEGG" id="abut:Ami103574_00425"/>
<sequence>METLFLILAVVLITFLAIRGVPIFYCAVITSVFVLVTAGMNVLTGMTDTYITAFANFIKSNFFIFVLGAIFGKIVEVSGSATTIADFVVGKLGQKYIIPAIIITGGIMGYGGISVFVCLFTLYPLMFALFEKANISRTLAPGIYTAAAGSFCVWMPGSPSLQLLLPVQAFGTSTFAAAAPGFIVGFIQIVLEILFCTWFVRLTQKKGLGWEGWEELGTPKEAAESDQQHRPSFFIALIPMIILIVALGFLKMNVAVGLTIGIAGALIIYAKYLPWKTNMWSNLQAGFMGGCTALMATCSVVGFGGVVQATPAFQNMIQAVTSMHGNPVIISVITTAVLAGICGSGTGGEGMALPIVNQYFVPMGANVEALTRGIALSTMVFTLPSNSVVNTAITAANSTHRKSYFMIFITVSVMSMISLVLLMIAFAIMGYM</sequence>
<protein>
    <submittedName>
        <fullName evidence="2">GntP family permease</fullName>
    </submittedName>
</protein>
<feature type="transmembrane region" description="Helical" evidence="1">
    <location>
        <begin position="96"/>
        <end position="126"/>
    </location>
</feature>